<gene>
    <name evidence="1" type="ORF">CGW93_01955</name>
</gene>
<evidence type="ECO:0000313" key="1">
    <source>
        <dbReference type="EMBL" id="OYV03204.1"/>
    </source>
</evidence>
<reference evidence="2" key="1">
    <citation type="submission" date="2017-07" db="EMBL/GenBank/DDBJ databases">
        <title>Novel pathways for hydrocarbon cycling and metabolic interdependencies in hydrothermal sediment communities.</title>
        <authorList>
            <person name="Dombrowski N."/>
            <person name="Seitz K."/>
            <person name="Teske A."/>
            <person name="Baker B."/>
        </authorList>
    </citation>
    <scope>NUCLEOTIDE SEQUENCE [LARGE SCALE GENOMIC DNA]</scope>
</reference>
<name>A0A257LUB7_UNCW3</name>
<dbReference type="EMBL" id="NMUJ01000016">
    <property type="protein sequence ID" value="OYV03204.1"/>
    <property type="molecule type" value="Genomic_DNA"/>
</dbReference>
<organism evidence="1 2">
    <name type="scientific">candidate division WOR-3 bacterium 4484_18</name>
    <dbReference type="NCBI Taxonomy" id="2020626"/>
    <lineage>
        <taxon>Bacteria</taxon>
        <taxon>Bacteria division WOR-3</taxon>
    </lineage>
</organism>
<accession>A0A257LUB7</accession>
<comment type="caution">
    <text evidence="1">The sequence shown here is derived from an EMBL/GenBank/DDBJ whole genome shotgun (WGS) entry which is preliminary data.</text>
</comment>
<sequence length="290" mass="32329">MWGGYSMCTVWLTLILAWGDKYTGEIFELGAGAYGLGMGEAIIAIVGDATATYWNPARMRMVGRDVWLMYSSDYGMKYNGVAFVNSNATHSIGGAIYWLNIPDMVFTDTMNQLIGQADLNDYMIYLGYAVSVHGYDVGVTLKSIYRDYYVDRAYGIGMDLGVAGCYGRIQWGVVLRNVSGTYMFWDSGVRDFVPPTIDVGIGYIGRNVRFGMSGTINLEHRVSEIQMLNLDTHVGVEYVYRNLLAGRVGRTRKGITVGVGIIKPPFRVDYAFCGMDIGQIHRVSFNWTLK</sequence>
<protein>
    <recommendedName>
        <fullName evidence="3">PorV/PorQ family protein</fullName>
    </recommendedName>
</protein>
<dbReference type="AlphaFoldDB" id="A0A257LUB7"/>
<proteinExistence type="predicted"/>
<evidence type="ECO:0000313" key="2">
    <source>
        <dbReference type="Proteomes" id="UP000216312"/>
    </source>
</evidence>
<evidence type="ECO:0008006" key="3">
    <source>
        <dbReference type="Google" id="ProtNLM"/>
    </source>
</evidence>
<dbReference type="Proteomes" id="UP000216312">
    <property type="component" value="Unassembled WGS sequence"/>
</dbReference>